<evidence type="ECO:0000313" key="1">
    <source>
        <dbReference type="EMBL" id="AYV79297.1"/>
    </source>
</evidence>
<protein>
    <submittedName>
        <fullName evidence="1">Uncharacterized protein</fullName>
    </submittedName>
</protein>
<accession>A0A3G4ZWK9</accession>
<sequence>MGAHYSTQATGETITDNKIPSITSDIAIKQDAQDVSSAADMVISADGVHIPVTQIIDSPKAQLHEPINIIPVYTDAKRTDIEIINITDTTDLSENILETYIPKNDEKISNECIEPVKYEMNVSADGVTITTAMDESKETVEDMDTQSVIYDGKTLETVSTLSDSASYKSDEPDVEHRYAKLIKKGRYVRNARAARKAKRQELIIKRRNKKCKCKLFVGVGKKSTIPEWVKQEYLNKNGATKEQPICTGDKLPEWVKDEFIAGKGLSNRSKR</sequence>
<organism evidence="1">
    <name type="scientific">Faunusvirus sp</name>
    <dbReference type="NCBI Taxonomy" id="2487766"/>
    <lineage>
        <taxon>Viruses</taxon>
        <taxon>Varidnaviria</taxon>
        <taxon>Bamfordvirae</taxon>
        <taxon>Nucleocytoviricota</taxon>
        <taxon>Megaviricetes</taxon>
        <taxon>Imitervirales</taxon>
        <taxon>Mimiviridae</taxon>
    </lineage>
</organism>
<proteinExistence type="predicted"/>
<name>A0A3G4ZWK9_9VIRU</name>
<gene>
    <name evidence="1" type="ORF">Faunusvirus8_14</name>
</gene>
<reference evidence="1" key="1">
    <citation type="submission" date="2018-10" db="EMBL/GenBank/DDBJ databases">
        <title>Hidden diversity of soil giant viruses.</title>
        <authorList>
            <person name="Schulz F."/>
            <person name="Alteio L."/>
            <person name="Goudeau D."/>
            <person name="Ryan E.M."/>
            <person name="Malmstrom R.R."/>
            <person name="Blanchard J."/>
            <person name="Woyke T."/>
        </authorList>
    </citation>
    <scope>NUCLEOTIDE SEQUENCE</scope>
    <source>
        <strain evidence="1">FNV1</strain>
    </source>
</reference>
<dbReference type="EMBL" id="MK072139">
    <property type="protein sequence ID" value="AYV79297.1"/>
    <property type="molecule type" value="Genomic_DNA"/>
</dbReference>